<reference evidence="4" key="1">
    <citation type="submission" date="2015-03" db="EMBL/GenBank/DDBJ databases">
        <title>Wuchereria bancrofti Genome Sequencing Papua New Guinea Strain.</title>
        <authorList>
            <person name="Small S.T."/>
            <person name="Serre D."/>
            <person name="Zimmerman P.A."/>
        </authorList>
    </citation>
    <scope>NUCLEOTIDE SEQUENCE [LARGE SCALE GENOMIC DNA]</scope>
    <source>
        <strain evidence="4">pt0022</strain>
    </source>
</reference>
<reference evidence="5" key="3">
    <citation type="submission" date="2024-02" db="UniProtKB">
        <authorList>
            <consortium name="WormBaseParasite"/>
        </authorList>
    </citation>
    <scope>IDENTIFICATION</scope>
    <source>
        <strain evidence="5">pt0022</strain>
    </source>
</reference>
<proteinExistence type="predicted"/>
<keyword evidence="2" id="KW-0325">Glycoprotein</keyword>
<feature type="domain" description="WIF" evidence="3">
    <location>
        <begin position="1"/>
        <end position="123"/>
    </location>
</feature>
<dbReference type="InterPro" id="IPR038677">
    <property type="entry name" value="WIF_sf"/>
</dbReference>
<sequence length="142" mass="16507">MIRTLGLDVQLNYIENGFVNLYSVKFPYRINISISYVQFSWNTKILDRPVHYTIRIITFDSNVSPLLQISSTGKVPLKTETFNIEYRCVGIKTGKFDIQVNFIFDWPSSTNQTKVSLKHEKLCLVRTLRGTYIGKLLFSKLF</sequence>
<evidence type="ECO:0000313" key="5">
    <source>
        <dbReference type="WBParaSite" id="mrna-Wban_02924"/>
    </source>
</evidence>
<accession>A0AAF5PMP4</accession>
<dbReference type="PROSITE" id="PS50814">
    <property type="entry name" value="WIF"/>
    <property type="match status" value="1"/>
</dbReference>
<protein>
    <submittedName>
        <fullName evidence="5">WIF domain-containing protein</fullName>
    </submittedName>
</protein>
<dbReference type="Gene3D" id="2.60.40.2170">
    <property type="entry name" value="Wnt, WIF domain"/>
    <property type="match status" value="1"/>
</dbReference>
<evidence type="ECO:0000256" key="1">
    <source>
        <dbReference type="ARBA" id="ARBA00022729"/>
    </source>
</evidence>
<dbReference type="WBParaSite" id="mrna-Wban_02924">
    <property type="protein sequence ID" value="mrna-Wban_02924"/>
    <property type="gene ID" value="Wban_02924"/>
</dbReference>
<dbReference type="Proteomes" id="UP000093561">
    <property type="component" value="Unassembled WGS sequence"/>
</dbReference>
<keyword evidence="1" id="KW-0732">Signal</keyword>
<name>A0AAF5PMP4_WUCBA</name>
<evidence type="ECO:0000259" key="3">
    <source>
        <dbReference type="PROSITE" id="PS50814"/>
    </source>
</evidence>
<dbReference type="InterPro" id="IPR003306">
    <property type="entry name" value="WIF"/>
</dbReference>
<organism evidence="4 5">
    <name type="scientific">Wuchereria bancrofti</name>
    <dbReference type="NCBI Taxonomy" id="6293"/>
    <lineage>
        <taxon>Eukaryota</taxon>
        <taxon>Metazoa</taxon>
        <taxon>Ecdysozoa</taxon>
        <taxon>Nematoda</taxon>
        <taxon>Chromadorea</taxon>
        <taxon>Rhabditida</taxon>
        <taxon>Spirurina</taxon>
        <taxon>Spiruromorpha</taxon>
        <taxon>Filarioidea</taxon>
        <taxon>Onchocercidae</taxon>
        <taxon>Wuchereria</taxon>
    </lineage>
</organism>
<evidence type="ECO:0000256" key="2">
    <source>
        <dbReference type="ARBA" id="ARBA00023180"/>
    </source>
</evidence>
<dbReference type="Pfam" id="PF02019">
    <property type="entry name" value="WIF"/>
    <property type="match status" value="1"/>
</dbReference>
<reference evidence="4" key="2">
    <citation type="journal article" date="2016" name="Mol. Ecol.">
        <title>Population genomics of the filarial nematode parasite Wuchereria bancrofti from mosquitoes.</title>
        <authorList>
            <person name="Small S.T."/>
            <person name="Reimer L.J."/>
            <person name="Tisch D.J."/>
            <person name="King C.L."/>
            <person name="Christensen B.M."/>
            <person name="Siba P.M."/>
            <person name="Kazura J.W."/>
            <person name="Serre D."/>
            <person name="Zimmerman P.A."/>
        </authorList>
    </citation>
    <scope>NUCLEOTIDE SEQUENCE</scope>
    <source>
        <strain evidence="4">pt0022</strain>
    </source>
</reference>
<dbReference type="SMART" id="SM00469">
    <property type="entry name" value="WIF"/>
    <property type="match status" value="1"/>
</dbReference>
<dbReference type="AlphaFoldDB" id="A0AAF5PMP4"/>
<evidence type="ECO:0000313" key="4">
    <source>
        <dbReference type="Proteomes" id="UP000093561"/>
    </source>
</evidence>